<name>A0A7W8M6Z8_9BURK</name>
<evidence type="ECO:0008006" key="4">
    <source>
        <dbReference type="Google" id="ProtNLM"/>
    </source>
</evidence>
<keyword evidence="1" id="KW-0812">Transmembrane</keyword>
<dbReference type="RefSeq" id="WP_343060579.1">
    <property type="nucleotide sequence ID" value="NZ_BAABEW010000003.1"/>
</dbReference>
<dbReference type="InterPro" id="IPR021494">
    <property type="entry name" value="DUF3149"/>
</dbReference>
<sequence length="48" mass="5677">MSAFDVLFSTDFGLMSVFVILFMLGMAVFFIRFFIRNMERDERNASKK</sequence>
<keyword evidence="3" id="KW-1185">Reference proteome</keyword>
<dbReference type="AlphaFoldDB" id="A0A7W8M6Z8"/>
<comment type="caution">
    <text evidence="2">The sequence shown here is derived from an EMBL/GenBank/DDBJ whole genome shotgun (WGS) entry which is preliminary data.</text>
</comment>
<evidence type="ECO:0000256" key="1">
    <source>
        <dbReference type="SAM" id="Phobius"/>
    </source>
</evidence>
<reference evidence="2 3" key="1">
    <citation type="submission" date="2020-08" db="EMBL/GenBank/DDBJ databases">
        <title>Genomic Encyclopedia of Type Strains, Phase IV (KMG-IV): sequencing the most valuable type-strain genomes for metagenomic binning, comparative biology and taxonomic classification.</title>
        <authorList>
            <person name="Goeker M."/>
        </authorList>
    </citation>
    <scope>NUCLEOTIDE SEQUENCE [LARGE SCALE GENOMIC DNA]</scope>
    <source>
        <strain evidence="2 3">DSM 29781</strain>
    </source>
</reference>
<keyword evidence="1" id="KW-0472">Membrane</keyword>
<keyword evidence="1" id="KW-1133">Transmembrane helix</keyword>
<organism evidence="2 3">
    <name type="scientific">Quisquiliibacterium transsilvanicum</name>
    <dbReference type="NCBI Taxonomy" id="1549638"/>
    <lineage>
        <taxon>Bacteria</taxon>
        <taxon>Pseudomonadati</taxon>
        <taxon>Pseudomonadota</taxon>
        <taxon>Betaproteobacteria</taxon>
        <taxon>Burkholderiales</taxon>
        <taxon>Burkholderiaceae</taxon>
        <taxon>Quisquiliibacterium</taxon>
    </lineage>
</organism>
<proteinExistence type="predicted"/>
<evidence type="ECO:0000313" key="3">
    <source>
        <dbReference type="Proteomes" id="UP000532440"/>
    </source>
</evidence>
<accession>A0A7W8M6Z8</accession>
<dbReference type="EMBL" id="JACHGB010000001">
    <property type="protein sequence ID" value="MBB5270208.1"/>
    <property type="molecule type" value="Genomic_DNA"/>
</dbReference>
<protein>
    <recommendedName>
        <fullName evidence="4">DUF3149 domain-containing protein</fullName>
    </recommendedName>
</protein>
<evidence type="ECO:0000313" key="2">
    <source>
        <dbReference type="EMBL" id="MBB5270208.1"/>
    </source>
</evidence>
<dbReference type="Proteomes" id="UP000532440">
    <property type="component" value="Unassembled WGS sequence"/>
</dbReference>
<dbReference type="Pfam" id="PF11346">
    <property type="entry name" value="DUF3149"/>
    <property type="match status" value="1"/>
</dbReference>
<feature type="transmembrane region" description="Helical" evidence="1">
    <location>
        <begin position="12"/>
        <end position="35"/>
    </location>
</feature>
<gene>
    <name evidence="2" type="ORF">HNQ70_000192</name>
</gene>